<evidence type="ECO:0000256" key="1">
    <source>
        <dbReference type="SAM" id="Phobius"/>
    </source>
</evidence>
<feature type="transmembrane region" description="Helical" evidence="1">
    <location>
        <begin position="275"/>
        <end position="292"/>
    </location>
</feature>
<evidence type="ECO:0000313" key="4">
    <source>
        <dbReference type="EMBL" id="QJY37765.1"/>
    </source>
</evidence>
<evidence type="ECO:0008006" key="8">
    <source>
        <dbReference type="Google" id="ProtNLM"/>
    </source>
</evidence>
<name>A0A178JAR8_9VIBR</name>
<feature type="transmembrane region" description="Helical" evidence="1">
    <location>
        <begin position="299"/>
        <end position="315"/>
    </location>
</feature>
<dbReference type="Proteomes" id="UP001150001">
    <property type="component" value="Unassembled WGS sequence"/>
</dbReference>
<organism evidence="3 5">
    <name type="scientific">Vibrio europaeus</name>
    <dbReference type="NCBI Taxonomy" id="300876"/>
    <lineage>
        <taxon>Bacteria</taxon>
        <taxon>Pseudomonadati</taxon>
        <taxon>Pseudomonadota</taxon>
        <taxon>Gammaproteobacteria</taxon>
        <taxon>Vibrionales</taxon>
        <taxon>Vibrionaceae</taxon>
        <taxon>Vibrio</taxon>
        <taxon>Vibrio oreintalis group</taxon>
    </lineage>
</organism>
<proteinExistence type="predicted"/>
<feature type="transmembrane region" description="Helical" evidence="1">
    <location>
        <begin position="12"/>
        <end position="30"/>
    </location>
</feature>
<gene>
    <name evidence="3" type="ORF">AZ468_13025</name>
    <name evidence="4" type="ORF">HOO69_14810</name>
    <name evidence="2" type="ORF">OPW20_24060</name>
</gene>
<dbReference type="EMBL" id="LUAX01000004">
    <property type="protein sequence ID" value="OAM98905.1"/>
    <property type="molecule type" value="Genomic_DNA"/>
</dbReference>
<keyword evidence="7" id="KW-1185">Reference proteome</keyword>
<feature type="transmembrane region" description="Helical" evidence="1">
    <location>
        <begin position="321"/>
        <end position="337"/>
    </location>
</feature>
<feature type="transmembrane region" description="Helical" evidence="1">
    <location>
        <begin position="86"/>
        <end position="105"/>
    </location>
</feature>
<evidence type="ECO:0000313" key="2">
    <source>
        <dbReference type="EMBL" id="MDC5743139.1"/>
    </source>
</evidence>
<dbReference type="EMBL" id="CP053541">
    <property type="protein sequence ID" value="QJY37765.1"/>
    <property type="molecule type" value="Genomic_DNA"/>
</dbReference>
<evidence type="ECO:0000313" key="6">
    <source>
        <dbReference type="Proteomes" id="UP000501443"/>
    </source>
</evidence>
<keyword evidence="1" id="KW-0812">Transmembrane</keyword>
<accession>A0A178JAR8</accession>
<feature type="transmembrane region" description="Helical" evidence="1">
    <location>
        <begin position="194"/>
        <end position="214"/>
    </location>
</feature>
<feature type="transmembrane region" description="Helical" evidence="1">
    <location>
        <begin position="117"/>
        <end position="150"/>
    </location>
</feature>
<dbReference type="RefSeq" id="WP_069667778.1">
    <property type="nucleotide sequence ID" value="NZ_CP053541.1"/>
</dbReference>
<evidence type="ECO:0000313" key="5">
    <source>
        <dbReference type="Proteomes" id="UP000094761"/>
    </source>
</evidence>
<dbReference type="Proteomes" id="UP000501443">
    <property type="component" value="Chromosome 1"/>
</dbReference>
<reference evidence="2" key="3">
    <citation type="submission" date="2022-11" db="EMBL/GenBank/DDBJ databases">
        <title>Role of the vibriolysin VemA secreted by the emergent pathogen Vibrio europaeus in the colonization of Manila clam mucus.</title>
        <authorList>
            <person name="Martinez C."/>
            <person name="Rodriguez S."/>
            <person name="Vences A."/>
            <person name="Barja J.L."/>
            <person name="Toranzo A.E."/>
            <person name="Dubert J."/>
        </authorList>
    </citation>
    <scope>NUCLEOTIDE SEQUENCE</scope>
    <source>
        <strain evidence="2">3454</strain>
    </source>
</reference>
<evidence type="ECO:0000313" key="7">
    <source>
        <dbReference type="Proteomes" id="UP001150001"/>
    </source>
</evidence>
<protein>
    <recommendedName>
        <fullName evidence="8">EpsG family protein</fullName>
    </recommendedName>
</protein>
<dbReference type="EMBL" id="JAPFIT010000032">
    <property type="protein sequence ID" value="MDC5743139.1"/>
    <property type="molecule type" value="Genomic_DNA"/>
</dbReference>
<dbReference type="Proteomes" id="UP000094761">
    <property type="component" value="Unassembled WGS sequence"/>
</dbReference>
<dbReference type="OrthoDB" id="9913840at2"/>
<feature type="transmembrane region" description="Helical" evidence="1">
    <location>
        <begin position="156"/>
        <end position="182"/>
    </location>
</feature>
<sequence length="353" mass="40849">MIVRVKSNEISLFIFYLVALLAVFLLEGRIQTWHQNDFSYWFSSDGSEYYRLYEKFSNSELSLLELLRLITVGMPIALLMLFDGNVAPVIVFANTIFFISLAIYGRKLNLKTSSTFLIIIMMPTLFFGFIAINKEIFLISGTLLFLSYYVSGSKRLLVLSVLVMLMSRSYMLAFYIYVMAVFPRNLTYISYKRLMLSMIAISMVCPLILSSGEFGTAEDLLAGSGTLAQFFGSGIRKGLYFLLYLPKYLFLIVMRMWSAYMEGLFGAYQANLRDFLLSLYSIALICWAFISIHRYKSYEFRFLIMGVFSPFPLMFSDIVHWRYYIFCLPFFMTYIVLRGRGAKMNINGIMLSK</sequence>
<dbReference type="AlphaFoldDB" id="A0A178JAR8"/>
<evidence type="ECO:0000313" key="3">
    <source>
        <dbReference type="EMBL" id="OAM98905.1"/>
    </source>
</evidence>
<keyword evidence="1" id="KW-0472">Membrane</keyword>
<keyword evidence="1" id="KW-1133">Transmembrane helix</keyword>
<dbReference type="GeneID" id="78076631"/>
<reference evidence="4 6" key="2">
    <citation type="submission" date="2020-05" db="EMBL/GenBank/DDBJ databases">
        <title>First description outside Europe of the emergent pathogen for shellfish aquaculture Vibrio europaeus.</title>
        <authorList>
            <person name="Dubert J."/>
            <person name="Rojas R."/>
        </authorList>
    </citation>
    <scope>NUCLEOTIDE SEQUENCE [LARGE SCALE GENOMIC DNA]</scope>
    <source>
        <strain evidence="4 6">NPI-1</strain>
    </source>
</reference>
<feature type="transmembrane region" description="Helical" evidence="1">
    <location>
        <begin position="248"/>
        <end position="269"/>
    </location>
</feature>
<reference evidence="3 5" key="1">
    <citation type="submission" date="2016-03" db="EMBL/GenBank/DDBJ databases">
        <title>Draft genome sequence of the Vibrio tubiashii subs. europaeus.</title>
        <authorList>
            <person name="Spinard E."/>
            <person name="Dubert J."/>
            <person name="Nelson D.R."/>
            <person name="Barja J.L."/>
        </authorList>
    </citation>
    <scope>NUCLEOTIDE SEQUENCE [LARGE SCALE GENOMIC DNA]</scope>
    <source>
        <strain evidence="5">PP-638</strain>
        <strain evidence="3">PP2-638</strain>
    </source>
</reference>